<reference evidence="2 3" key="1">
    <citation type="journal article" date="2013" name="Genome Announc.">
        <title>Draft Genome Sequence of Lactobacillus fermentum Strain 3872.</title>
        <authorList>
            <person name="Karlyshev A.V."/>
            <person name="Raju K."/>
            <person name="Abramov V.M."/>
        </authorList>
    </citation>
    <scope>NUCLEOTIDE SEQUENCE [LARGE SCALE GENOMIC DNA]</scope>
    <source>
        <strain evidence="2 3">3872</strain>
    </source>
</reference>
<sequence length="282" mass="33223">MEKSNKFICGIVTFFPDEKVIAKINKYLDVFDEVLIFDNTPQKVSIFEKLKQNDNVHIFANGKNEGLSIAYNSFIENAEVMNGDFLCTMDQDSEFSRENIKSMIDYISTHDLNNIAIIGPKVIYNNKLKVVPQSNDIIDRKYLISSGSFLNLFLVRKAQLTFDTYYFIDRVDIDFCQTCVKKGYRIVEYLGAVLYQTLGIPTKHFVKGNHSYQRHYYMFRNRFYYNKKFSKNIFQKVSLNIIQSSKQCLRILFLEDQRVKKINQFFLAVYDYRHNIMGPGRY</sequence>
<proteinExistence type="predicted"/>
<name>A0A806T7T3_LIMFE</name>
<dbReference type="AlphaFoldDB" id="A0A806T7T3"/>
<feature type="domain" description="Glycosyltransferase 2-like" evidence="1">
    <location>
        <begin position="31"/>
        <end position="133"/>
    </location>
</feature>
<dbReference type="Gene3D" id="3.90.550.10">
    <property type="entry name" value="Spore Coat Polysaccharide Biosynthesis Protein SpsA, Chain A"/>
    <property type="match status" value="1"/>
</dbReference>
<gene>
    <name evidence="2" type="ORF">N573_000550</name>
</gene>
<dbReference type="Pfam" id="PF00535">
    <property type="entry name" value="Glycos_transf_2"/>
    <property type="match status" value="1"/>
</dbReference>
<dbReference type="InterPro" id="IPR001173">
    <property type="entry name" value="Glyco_trans_2-like"/>
</dbReference>
<evidence type="ECO:0000259" key="1">
    <source>
        <dbReference type="Pfam" id="PF00535"/>
    </source>
</evidence>
<dbReference type="RefSeq" id="WP_042513858.1">
    <property type="nucleotide sequence ID" value="NZ_CP011536.1"/>
</dbReference>
<evidence type="ECO:0000313" key="3">
    <source>
        <dbReference type="Proteomes" id="UP000016629"/>
    </source>
</evidence>
<dbReference type="Proteomes" id="UP000016629">
    <property type="component" value="Chromosome"/>
</dbReference>
<reference evidence="2 3" key="2">
    <citation type="journal article" name="FEMS Microbiol. Lett.">
        <title>Lactobacillus fermentum 3872 genome sequencing reveals plasmid and chromosomal genes potentially involved in a probiotic activity.</title>
        <authorList>
            <person name="Lehri B."/>
            <person name="Seddon A.M."/>
            <person name="Karlyshev A.V."/>
        </authorList>
    </citation>
    <scope>NUCLEOTIDE SEQUENCE [LARGE SCALE GENOMIC DNA]</scope>
    <source>
        <strain evidence="2 3">3872</strain>
    </source>
</reference>
<dbReference type="EMBL" id="CP011536">
    <property type="protein sequence ID" value="AKM50344.1"/>
    <property type="molecule type" value="Genomic_DNA"/>
</dbReference>
<accession>A0A806T7T3</accession>
<evidence type="ECO:0000313" key="2">
    <source>
        <dbReference type="EMBL" id="AKM50344.1"/>
    </source>
</evidence>
<dbReference type="SUPFAM" id="SSF53448">
    <property type="entry name" value="Nucleotide-diphospho-sugar transferases"/>
    <property type="match status" value="1"/>
</dbReference>
<organism evidence="2 3">
    <name type="scientific">Limosilactobacillus fermentum 3872</name>
    <dbReference type="NCBI Taxonomy" id="1381124"/>
    <lineage>
        <taxon>Bacteria</taxon>
        <taxon>Bacillati</taxon>
        <taxon>Bacillota</taxon>
        <taxon>Bacilli</taxon>
        <taxon>Lactobacillales</taxon>
        <taxon>Lactobacillaceae</taxon>
        <taxon>Limosilactobacillus</taxon>
    </lineage>
</organism>
<protein>
    <recommendedName>
        <fullName evidence="1">Glycosyltransferase 2-like domain-containing protein</fullName>
    </recommendedName>
</protein>
<dbReference type="InterPro" id="IPR029044">
    <property type="entry name" value="Nucleotide-diphossugar_trans"/>
</dbReference>